<keyword evidence="3" id="KW-0813">Transport</keyword>
<dbReference type="InterPro" id="IPR017871">
    <property type="entry name" value="ABC_transporter-like_CS"/>
</dbReference>
<dbReference type="InterPro" id="IPR050388">
    <property type="entry name" value="ABC_Ni/Peptide_Import"/>
</dbReference>
<keyword evidence="7" id="KW-0472">Membrane</keyword>
<accession>A0ABQ1RF88</accession>
<dbReference type="Proteomes" id="UP000629365">
    <property type="component" value="Unassembled WGS sequence"/>
</dbReference>
<dbReference type="PANTHER" id="PTHR43297">
    <property type="entry name" value="OLIGOPEPTIDE TRANSPORT ATP-BINDING PROTEIN APPD"/>
    <property type="match status" value="1"/>
</dbReference>
<feature type="domain" description="ABC transporter" evidence="8">
    <location>
        <begin position="284"/>
        <end position="527"/>
    </location>
</feature>
<evidence type="ECO:0000256" key="2">
    <source>
        <dbReference type="ARBA" id="ARBA00005417"/>
    </source>
</evidence>
<dbReference type="SUPFAM" id="SSF52540">
    <property type="entry name" value="P-loop containing nucleoside triphosphate hydrolases"/>
    <property type="match status" value="2"/>
</dbReference>
<dbReference type="Gene3D" id="3.40.50.300">
    <property type="entry name" value="P-loop containing nucleotide triphosphate hydrolases"/>
    <property type="match status" value="2"/>
</dbReference>
<dbReference type="RefSeq" id="WP_188434945.1">
    <property type="nucleotide sequence ID" value="NZ_BMCM01000001.1"/>
</dbReference>
<evidence type="ECO:0000256" key="1">
    <source>
        <dbReference type="ARBA" id="ARBA00004202"/>
    </source>
</evidence>
<name>A0ABQ1RF88_9MICO</name>
<evidence type="ECO:0000256" key="5">
    <source>
        <dbReference type="ARBA" id="ARBA00022741"/>
    </source>
</evidence>
<protein>
    <submittedName>
        <fullName evidence="9">ABC transporter ATP-binding protein</fullName>
    </submittedName>
</protein>
<evidence type="ECO:0000313" key="10">
    <source>
        <dbReference type="Proteomes" id="UP000629365"/>
    </source>
</evidence>
<dbReference type="PANTHER" id="PTHR43297:SF2">
    <property type="entry name" value="DIPEPTIDE TRANSPORT ATP-BINDING PROTEIN DPPD"/>
    <property type="match status" value="1"/>
</dbReference>
<evidence type="ECO:0000259" key="8">
    <source>
        <dbReference type="PROSITE" id="PS50893"/>
    </source>
</evidence>
<feature type="domain" description="ABC transporter" evidence="8">
    <location>
        <begin position="14"/>
        <end position="261"/>
    </location>
</feature>
<keyword evidence="4" id="KW-1003">Cell membrane</keyword>
<evidence type="ECO:0000256" key="6">
    <source>
        <dbReference type="ARBA" id="ARBA00022840"/>
    </source>
</evidence>
<dbReference type="NCBIfam" id="NF008453">
    <property type="entry name" value="PRK11308.1"/>
    <property type="match status" value="2"/>
</dbReference>
<dbReference type="Pfam" id="PF08352">
    <property type="entry name" value="oligo_HPY"/>
    <property type="match status" value="2"/>
</dbReference>
<evidence type="ECO:0000256" key="7">
    <source>
        <dbReference type="ARBA" id="ARBA00023136"/>
    </source>
</evidence>
<evidence type="ECO:0000313" key="9">
    <source>
        <dbReference type="EMBL" id="GGD64700.1"/>
    </source>
</evidence>
<dbReference type="EMBL" id="BMCM01000001">
    <property type="protein sequence ID" value="GGD64700.1"/>
    <property type="molecule type" value="Genomic_DNA"/>
</dbReference>
<keyword evidence="10" id="KW-1185">Reference proteome</keyword>
<organism evidence="9 10">
    <name type="scientific">Microbacterium murale</name>
    <dbReference type="NCBI Taxonomy" id="1081040"/>
    <lineage>
        <taxon>Bacteria</taxon>
        <taxon>Bacillati</taxon>
        <taxon>Actinomycetota</taxon>
        <taxon>Actinomycetes</taxon>
        <taxon>Micrococcales</taxon>
        <taxon>Microbacteriaceae</taxon>
        <taxon>Microbacterium</taxon>
    </lineage>
</organism>
<dbReference type="CDD" id="cd03257">
    <property type="entry name" value="ABC_NikE_OppD_transporters"/>
    <property type="match status" value="2"/>
</dbReference>
<evidence type="ECO:0000256" key="4">
    <source>
        <dbReference type="ARBA" id="ARBA00022475"/>
    </source>
</evidence>
<keyword evidence="6 9" id="KW-0067">ATP-binding</keyword>
<dbReference type="SMART" id="SM00382">
    <property type="entry name" value="AAA"/>
    <property type="match status" value="2"/>
</dbReference>
<dbReference type="GO" id="GO:0005524">
    <property type="term" value="F:ATP binding"/>
    <property type="evidence" value="ECO:0007669"/>
    <property type="project" value="UniProtKB-KW"/>
</dbReference>
<evidence type="ECO:0000256" key="3">
    <source>
        <dbReference type="ARBA" id="ARBA00022448"/>
    </source>
</evidence>
<dbReference type="InterPro" id="IPR003593">
    <property type="entry name" value="AAA+_ATPase"/>
</dbReference>
<keyword evidence="5" id="KW-0547">Nucleotide-binding</keyword>
<dbReference type="InterPro" id="IPR027417">
    <property type="entry name" value="P-loop_NTPase"/>
</dbReference>
<comment type="caution">
    <text evidence="9">The sequence shown here is derived from an EMBL/GenBank/DDBJ whole genome shotgun (WGS) entry which is preliminary data.</text>
</comment>
<sequence length="550" mass="58716">MNMTAPSSEPILSIRDLRVHFGTRDPIEVVHGLDLDIAPGEVVAVVGESGSGKSVTALSVIGLLPENAHATGSVKLHGRELIGLKPADLRRIRGAEVALISQDPVASLNPVFTIGFQVVEAVRAHSHGLSAGAARRRAIELLELVDIPDPARRMKQYPHELSGGQCQRVGIAMALASDPQLLIADEPTTALDVTVQAEVLDVLARLGRRDGRAVLLITHDMGVVAELADRVVVMREGELVEQGSVRGVLLQPTAAYTKQLLSAVPRIGERPTVTESETEAPLVLDVTDLEVTYGGRLRGLFRAVEGVSLQVRRGEILGLVGESGSGKSTIGRAIIGAAPVTGGSIVVDGIDMRAASRAVRRETRRRIGVVFQNPALSLNPRYTVRQSVEEPLAAIKGLRGSELSDHVDALLDSVGLSDRAGRYSHELSGGQKQRVAIARGVALDPALLIADEPTSALDVSVQAQVLDVFRELQERLKFACVFISHDLAVIDELCDSVTVLRRGAVVESGSRAQVLQHPTDDYTRRLLAAAPVPDPDVQQERRAARLAATV</sequence>
<comment type="similarity">
    <text evidence="2">Belongs to the ABC transporter superfamily.</text>
</comment>
<dbReference type="Pfam" id="PF00005">
    <property type="entry name" value="ABC_tran"/>
    <property type="match status" value="2"/>
</dbReference>
<dbReference type="PROSITE" id="PS50893">
    <property type="entry name" value="ABC_TRANSPORTER_2"/>
    <property type="match status" value="2"/>
</dbReference>
<dbReference type="InterPro" id="IPR003439">
    <property type="entry name" value="ABC_transporter-like_ATP-bd"/>
</dbReference>
<gene>
    <name evidence="9" type="ORF">GCM10007269_04870</name>
</gene>
<dbReference type="PROSITE" id="PS00211">
    <property type="entry name" value="ABC_TRANSPORTER_1"/>
    <property type="match status" value="2"/>
</dbReference>
<reference evidence="10" key="1">
    <citation type="journal article" date="2019" name="Int. J. Syst. Evol. Microbiol.">
        <title>The Global Catalogue of Microorganisms (GCM) 10K type strain sequencing project: providing services to taxonomists for standard genome sequencing and annotation.</title>
        <authorList>
            <consortium name="The Broad Institute Genomics Platform"/>
            <consortium name="The Broad Institute Genome Sequencing Center for Infectious Disease"/>
            <person name="Wu L."/>
            <person name="Ma J."/>
        </authorList>
    </citation>
    <scope>NUCLEOTIDE SEQUENCE [LARGE SCALE GENOMIC DNA]</scope>
    <source>
        <strain evidence="10">CCM 7640</strain>
    </source>
</reference>
<proteinExistence type="inferred from homology"/>
<comment type="subcellular location">
    <subcellularLocation>
        <location evidence="1">Cell membrane</location>
        <topology evidence="1">Peripheral membrane protein</topology>
    </subcellularLocation>
</comment>
<dbReference type="InterPro" id="IPR013563">
    <property type="entry name" value="Oligopep_ABC_C"/>
</dbReference>